<dbReference type="PANTHER" id="PTHR32322:SF9">
    <property type="entry name" value="AMINO-ACID METABOLITE EFFLUX PUMP-RELATED"/>
    <property type="match status" value="1"/>
</dbReference>
<evidence type="ECO:0000256" key="3">
    <source>
        <dbReference type="ARBA" id="ARBA00022989"/>
    </source>
</evidence>
<feature type="transmembrane region" description="Helical" evidence="5">
    <location>
        <begin position="7"/>
        <end position="26"/>
    </location>
</feature>
<name>A0A1E7ZGB2_9ALTE</name>
<dbReference type="STRING" id="1656094.BFC18_03065"/>
<feature type="transmembrane region" description="Helical" evidence="5">
    <location>
        <begin position="67"/>
        <end position="89"/>
    </location>
</feature>
<comment type="caution">
    <text evidence="7">The sequence shown here is derived from an EMBL/GenBank/DDBJ whole genome shotgun (WGS) entry which is preliminary data.</text>
</comment>
<organism evidence="7 8">
    <name type="scientific">Alteromonas confluentis</name>
    <dbReference type="NCBI Taxonomy" id="1656094"/>
    <lineage>
        <taxon>Bacteria</taxon>
        <taxon>Pseudomonadati</taxon>
        <taxon>Pseudomonadota</taxon>
        <taxon>Gammaproteobacteria</taxon>
        <taxon>Alteromonadales</taxon>
        <taxon>Alteromonadaceae</taxon>
        <taxon>Alteromonas/Salinimonas group</taxon>
        <taxon>Alteromonas</taxon>
    </lineage>
</organism>
<feature type="transmembrane region" description="Helical" evidence="5">
    <location>
        <begin position="208"/>
        <end position="227"/>
    </location>
</feature>
<dbReference type="OrthoDB" id="9810556at2"/>
<sequence length="296" mass="31174">MNGKDVLSLLILGAIWGGSFIFMRVAAPEFGVFALVEVRTVLATLVMLPFMFALGGWRDIRLHWWKIAFIGVVNTAVPFVLFNYSSLYLEAGINAILNATAPMFGALVALLWLGDKLKASSVFGLFVGFLGVVVLSAHKVGEGEVSIVPILTACLATTCYGIAACAMKKWLAGVRPLVVATGSQIFASIALLPFSLATLPATMPSGIAWLNAIALAVGGTGIAYILYFQLIASVGPAKAITVGYLVPLFGIVWGILFLSETLSLQTMIGGVLILAGVALTTGVLARLRKPKSALQN</sequence>
<dbReference type="InterPro" id="IPR037185">
    <property type="entry name" value="EmrE-like"/>
</dbReference>
<evidence type="ECO:0000259" key="6">
    <source>
        <dbReference type="Pfam" id="PF00892"/>
    </source>
</evidence>
<comment type="subcellular location">
    <subcellularLocation>
        <location evidence="1">Membrane</location>
        <topology evidence="1">Multi-pass membrane protein</topology>
    </subcellularLocation>
</comment>
<feature type="transmembrane region" description="Helical" evidence="5">
    <location>
        <begin position="121"/>
        <end position="140"/>
    </location>
</feature>
<dbReference type="InterPro" id="IPR000620">
    <property type="entry name" value="EamA_dom"/>
</dbReference>
<feature type="transmembrane region" description="Helical" evidence="5">
    <location>
        <begin position="177"/>
        <end position="196"/>
    </location>
</feature>
<feature type="transmembrane region" description="Helical" evidence="5">
    <location>
        <begin position="95"/>
        <end position="114"/>
    </location>
</feature>
<keyword evidence="3 5" id="KW-1133">Transmembrane helix</keyword>
<protein>
    <recommendedName>
        <fullName evidence="6">EamA domain-containing protein</fullName>
    </recommendedName>
</protein>
<accession>A0A1E7ZGB2</accession>
<dbReference type="InterPro" id="IPR050638">
    <property type="entry name" value="AA-Vitamin_Transporters"/>
</dbReference>
<dbReference type="Proteomes" id="UP000175691">
    <property type="component" value="Unassembled WGS sequence"/>
</dbReference>
<dbReference type="Pfam" id="PF00892">
    <property type="entry name" value="EamA"/>
    <property type="match status" value="2"/>
</dbReference>
<evidence type="ECO:0000313" key="8">
    <source>
        <dbReference type="Proteomes" id="UP000175691"/>
    </source>
</evidence>
<dbReference type="EMBL" id="MDHN01000004">
    <property type="protein sequence ID" value="OFC72547.1"/>
    <property type="molecule type" value="Genomic_DNA"/>
</dbReference>
<dbReference type="SUPFAM" id="SSF103481">
    <property type="entry name" value="Multidrug resistance efflux transporter EmrE"/>
    <property type="match status" value="2"/>
</dbReference>
<evidence type="ECO:0000256" key="4">
    <source>
        <dbReference type="ARBA" id="ARBA00023136"/>
    </source>
</evidence>
<proteinExistence type="predicted"/>
<reference evidence="7 8" key="1">
    <citation type="submission" date="2016-08" db="EMBL/GenBank/DDBJ databases">
        <authorList>
            <person name="Seilhamer J.J."/>
        </authorList>
    </citation>
    <scope>NUCLEOTIDE SEQUENCE [LARGE SCALE GENOMIC DNA]</scope>
    <source>
        <strain evidence="7 8">KCTC 42603</strain>
    </source>
</reference>
<dbReference type="AlphaFoldDB" id="A0A1E7ZGB2"/>
<evidence type="ECO:0000313" key="7">
    <source>
        <dbReference type="EMBL" id="OFC72547.1"/>
    </source>
</evidence>
<evidence type="ECO:0000256" key="5">
    <source>
        <dbReference type="SAM" id="Phobius"/>
    </source>
</evidence>
<feature type="domain" description="EamA" evidence="6">
    <location>
        <begin position="150"/>
        <end position="281"/>
    </location>
</feature>
<keyword evidence="2 5" id="KW-0812">Transmembrane</keyword>
<dbReference type="PANTHER" id="PTHR32322">
    <property type="entry name" value="INNER MEMBRANE TRANSPORTER"/>
    <property type="match status" value="1"/>
</dbReference>
<evidence type="ECO:0000256" key="1">
    <source>
        <dbReference type="ARBA" id="ARBA00004141"/>
    </source>
</evidence>
<dbReference type="GO" id="GO:0016020">
    <property type="term" value="C:membrane"/>
    <property type="evidence" value="ECO:0007669"/>
    <property type="project" value="UniProtKB-SubCell"/>
</dbReference>
<keyword evidence="4 5" id="KW-0472">Membrane</keyword>
<gene>
    <name evidence="7" type="ORF">BFC18_03065</name>
</gene>
<evidence type="ECO:0000256" key="2">
    <source>
        <dbReference type="ARBA" id="ARBA00022692"/>
    </source>
</evidence>
<feature type="transmembrane region" description="Helical" evidence="5">
    <location>
        <begin position="32"/>
        <end position="55"/>
    </location>
</feature>
<feature type="transmembrane region" description="Helical" evidence="5">
    <location>
        <begin position="239"/>
        <end position="258"/>
    </location>
</feature>
<dbReference type="RefSeq" id="WP_070123461.1">
    <property type="nucleotide sequence ID" value="NZ_MDHN01000004.1"/>
</dbReference>
<keyword evidence="8" id="KW-1185">Reference proteome</keyword>
<feature type="transmembrane region" description="Helical" evidence="5">
    <location>
        <begin position="146"/>
        <end position="165"/>
    </location>
</feature>
<feature type="domain" description="EamA" evidence="6">
    <location>
        <begin position="7"/>
        <end position="136"/>
    </location>
</feature>
<feature type="transmembrane region" description="Helical" evidence="5">
    <location>
        <begin position="264"/>
        <end position="285"/>
    </location>
</feature>